<reference evidence="2" key="1">
    <citation type="submission" date="2007-04" db="EMBL/GenBank/DDBJ databases">
        <title>Annotation of Pediculus humanus corporis strain USDA.</title>
        <authorList>
            <person name="Kirkness E."/>
            <person name="Hannick L."/>
            <person name="Hass B."/>
            <person name="Bruggner R."/>
            <person name="Lawson D."/>
            <person name="Bidwell S."/>
            <person name="Joardar V."/>
            <person name="Caler E."/>
            <person name="Walenz B."/>
            <person name="Inman J."/>
            <person name="Schobel S."/>
            <person name="Galinsky K."/>
            <person name="Amedeo P."/>
            <person name="Strausberg R."/>
        </authorList>
    </citation>
    <scope>NUCLEOTIDE SEQUENCE</scope>
    <source>
        <strain evidence="2">USDA</strain>
    </source>
</reference>
<dbReference type="KEGG" id="phu:Phum_PHUM047040"/>
<name>E0VAY8_PEDHC</name>
<proteinExistence type="predicted"/>
<dbReference type="EMBL" id="DS235019">
    <property type="protein sequence ID" value="EEB10544.1"/>
    <property type="molecule type" value="Genomic_DNA"/>
</dbReference>
<dbReference type="EnsemblMetazoa" id="PHUM047040-RA">
    <property type="protein sequence ID" value="PHUM047040-PA"/>
    <property type="gene ID" value="PHUM047040"/>
</dbReference>
<evidence type="ECO:0000313" key="2">
    <source>
        <dbReference type="EMBL" id="EEB10544.1"/>
    </source>
</evidence>
<evidence type="ECO:0000313" key="3">
    <source>
        <dbReference type="EnsemblMetazoa" id="PHUM047040-PA"/>
    </source>
</evidence>
<feature type="region of interest" description="Disordered" evidence="1">
    <location>
        <begin position="21"/>
        <end position="68"/>
    </location>
</feature>
<protein>
    <submittedName>
        <fullName evidence="2 3">Uncharacterized protein</fullName>
    </submittedName>
</protein>
<evidence type="ECO:0000256" key="1">
    <source>
        <dbReference type="SAM" id="MobiDB-lite"/>
    </source>
</evidence>
<organism>
    <name type="scientific">Pediculus humanus subsp. corporis</name>
    <name type="common">Body louse</name>
    <dbReference type="NCBI Taxonomy" id="121224"/>
    <lineage>
        <taxon>Eukaryota</taxon>
        <taxon>Metazoa</taxon>
        <taxon>Ecdysozoa</taxon>
        <taxon>Arthropoda</taxon>
        <taxon>Hexapoda</taxon>
        <taxon>Insecta</taxon>
        <taxon>Pterygota</taxon>
        <taxon>Neoptera</taxon>
        <taxon>Paraneoptera</taxon>
        <taxon>Psocodea</taxon>
        <taxon>Troctomorpha</taxon>
        <taxon>Phthiraptera</taxon>
        <taxon>Anoplura</taxon>
        <taxon>Pediculidae</taxon>
        <taxon>Pediculus</taxon>
    </lineage>
</organism>
<dbReference type="HOGENOM" id="CLU_2388831_0_0_1"/>
<dbReference type="Proteomes" id="UP000009046">
    <property type="component" value="Unassembled WGS sequence"/>
</dbReference>
<dbReference type="CTD" id="8232743"/>
<keyword evidence="4" id="KW-1185">Reference proteome</keyword>
<reference evidence="3" key="3">
    <citation type="submission" date="2021-02" db="UniProtKB">
        <authorList>
            <consortium name="EnsemblMetazoa"/>
        </authorList>
    </citation>
    <scope>IDENTIFICATION</scope>
    <source>
        <strain evidence="3">USDA</strain>
    </source>
</reference>
<dbReference type="VEuPathDB" id="VectorBase:PHUM047040"/>
<reference evidence="2" key="2">
    <citation type="submission" date="2007-04" db="EMBL/GenBank/DDBJ databases">
        <title>The genome of the human body louse.</title>
        <authorList>
            <consortium name="The Human Body Louse Genome Consortium"/>
            <person name="Kirkness E."/>
            <person name="Walenz B."/>
            <person name="Hass B."/>
            <person name="Bruggner R."/>
            <person name="Strausberg R."/>
        </authorList>
    </citation>
    <scope>NUCLEOTIDE SEQUENCE</scope>
    <source>
        <strain evidence="2">USDA</strain>
    </source>
</reference>
<dbReference type="GeneID" id="8232743"/>
<dbReference type="InParanoid" id="E0VAY8"/>
<dbReference type="EMBL" id="AAZO01000553">
    <property type="status" value="NOT_ANNOTATED_CDS"/>
    <property type="molecule type" value="Genomic_DNA"/>
</dbReference>
<evidence type="ECO:0000313" key="4">
    <source>
        <dbReference type="Proteomes" id="UP000009046"/>
    </source>
</evidence>
<feature type="compositionally biased region" description="Basic and acidic residues" evidence="1">
    <location>
        <begin position="43"/>
        <end position="54"/>
    </location>
</feature>
<sequence length="94" mass="10660">MWEMSKMTIPELRLPVVCCSATPDESSSSIDMDEISRISQIRSDPEPDGSKIPDKGTVSFLIPPTNSSTKRRHSWICRLKSQTHTHTHAHTHYI</sequence>
<dbReference type="RefSeq" id="XP_002423282.1">
    <property type="nucleotide sequence ID" value="XM_002423237.1"/>
</dbReference>
<gene>
    <name evidence="3" type="primary">8232743</name>
    <name evidence="2" type="ORF">Phum_PHUM047040</name>
</gene>
<accession>E0VAY8</accession>
<dbReference type="AlphaFoldDB" id="E0VAY8"/>